<protein>
    <recommendedName>
        <fullName evidence="4">3-hydroxyacyl-CoA dehydrogenase</fullName>
        <ecNumber evidence="4">1.1.1.35</ecNumber>
    </recommendedName>
</protein>
<name>A0A182P1F2_9DIPT</name>
<comment type="catalytic activity">
    <reaction evidence="8">
        <text>a (3S)-3-hydroxyacyl-CoA + NAD(+) = a 3-oxoacyl-CoA + NADH + H(+)</text>
        <dbReference type="Rhea" id="RHEA:22432"/>
        <dbReference type="ChEBI" id="CHEBI:15378"/>
        <dbReference type="ChEBI" id="CHEBI:57318"/>
        <dbReference type="ChEBI" id="CHEBI:57540"/>
        <dbReference type="ChEBI" id="CHEBI:57945"/>
        <dbReference type="ChEBI" id="CHEBI:90726"/>
        <dbReference type="EC" id="1.1.1.35"/>
    </reaction>
</comment>
<evidence type="ECO:0000259" key="10">
    <source>
        <dbReference type="Pfam" id="PF02737"/>
    </source>
</evidence>
<dbReference type="InterPro" id="IPR013328">
    <property type="entry name" value="6PGD_dom2"/>
</dbReference>
<dbReference type="InterPro" id="IPR006108">
    <property type="entry name" value="3HC_DH_C"/>
</dbReference>
<dbReference type="Gene3D" id="3.40.50.720">
    <property type="entry name" value="NAD(P)-binding Rossmann-like Domain"/>
    <property type="match status" value="2"/>
</dbReference>
<accession>A0A182P1F2</accession>
<dbReference type="FunFam" id="3.40.50.720:FF:000258">
    <property type="entry name" value="Hydroxyacyl-coenzyme A dehydrogenase, mitochondrial"/>
    <property type="match status" value="1"/>
</dbReference>
<dbReference type="PROSITE" id="PS00067">
    <property type="entry name" value="3HCDH"/>
    <property type="match status" value="2"/>
</dbReference>
<feature type="domain" description="3-hydroxyacyl-CoA dehydrogenase NAD binding" evidence="10">
    <location>
        <begin position="21"/>
        <end position="206"/>
    </location>
</feature>
<evidence type="ECO:0000256" key="5">
    <source>
        <dbReference type="ARBA" id="ARBA00023002"/>
    </source>
</evidence>
<keyword evidence="5" id="KW-0560">Oxidoreductase</keyword>
<feature type="domain" description="3-hydroxyacyl-CoA dehydrogenase C-terminal" evidence="9">
    <location>
        <begin position="508"/>
        <end position="605"/>
    </location>
</feature>
<keyword evidence="12" id="KW-1185">Reference proteome</keyword>
<evidence type="ECO:0000256" key="7">
    <source>
        <dbReference type="ARBA" id="ARBA00023128"/>
    </source>
</evidence>
<dbReference type="InterPro" id="IPR036291">
    <property type="entry name" value="NAD(P)-bd_dom_sf"/>
</dbReference>
<evidence type="ECO:0000256" key="6">
    <source>
        <dbReference type="ARBA" id="ARBA00023027"/>
    </source>
</evidence>
<evidence type="ECO:0000256" key="4">
    <source>
        <dbReference type="ARBA" id="ARBA00013000"/>
    </source>
</evidence>
<dbReference type="GO" id="GO:0003857">
    <property type="term" value="F:(3S)-3-hydroxyacyl-CoA dehydrogenase (NAD+) activity"/>
    <property type="evidence" value="ECO:0007669"/>
    <property type="project" value="UniProtKB-EC"/>
</dbReference>
<evidence type="ECO:0000259" key="9">
    <source>
        <dbReference type="Pfam" id="PF00725"/>
    </source>
</evidence>
<comment type="similarity">
    <text evidence="3">Belongs to the 3-hydroxyacyl-CoA dehydrogenase family.</text>
</comment>
<evidence type="ECO:0000256" key="2">
    <source>
        <dbReference type="ARBA" id="ARBA00005005"/>
    </source>
</evidence>
<reference evidence="12" key="1">
    <citation type="submission" date="2013-03" db="EMBL/GenBank/DDBJ databases">
        <title>The Genome Sequence of Anopheles epiroticus epiroticus2.</title>
        <authorList>
            <consortium name="The Broad Institute Genomics Platform"/>
            <person name="Neafsey D.E."/>
            <person name="Howell P."/>
            <person name="Walker B."/>
            <person name="Young S.K."/>
            <person name="Zeng Q."/>
            <person name="Gargeya S."/>
            <person name="Fitzgerald M."/>
            <person name="Haas B."/>
            <person name="Abouelleil A."/>
            <person name="Allen A.W."/>
            <person name="Alvarado L."/>
            <person name="Arachchi H.M."/>
            <person name="Berlin A.M."/>
            <person name="Chapman S.B."/>
            <person name="Gainer-Dewar J."/>
            <person name="Goldberg J."/>
            <person name="Griggs A."/>
            <person name="Gujja S."/>
            <person name="Hansen M."/>
            <person name="Howarth C."/>
            <person name="Imamovic A."/>
            <person name="Ireland A."/>
            <person name="Larimer J."/>
            <person name="McCowan C."/>
            <person name="Murphy C."/>
            <person name="Pearson M."/>
            <person name="Poon T.W."/>
            <person name="Priest M."/>
            <person name="Roberts A."/>
            <person name="Saif S."/>
            <person name="Shea T."/>
            <person name="Sisk P."/>
            <person name="Sykes S."/>
            <person name="Wortman J."/>
            <person name="Nusbaum C."/>
            <person name="Birren B."/>
        </authorList>
    </citation>
    <scope>NUCLEOTIDE SEQUENCE [LARGE SCALE GENOMIC DNA]</scope>
    <source>
        <strain evidence="12">Epiroticus2</strain>
    </source>
</reference>
<feature type="domain" description="3-hydroxyacyl-CoA dehydrogenase NAD binding" evidence="10">
    <location>
        <begin position="321"/>
        <end position="505"/>
    </location>
</feature>
<evidence type="ECO:0000313" key="12">
    <source>
        <dbReference type="Proteomes" id="UP000075885"/>
    </source>
</evidence>
<dbReference type="AlphaFoldDB" id="A0A182P1F2"/>
<dbReference type="Proteomes" id="UP000075885">
    <property type="component" value="Unassembled WGS sequence"/>
</dbReference>
<proteinExistence type="inferred from homology"/>
<dbReference type="VEuPathDB" id="VectorBase:AEPI000734"/>
<keyword evidence="7" id="KW-0496">Mitochondrion</keyword>
<evidence type="ECO:0000256" key="1">
    <source>
        <dbReference type="ARBA" id="ARBA00004305"/>
    </source>
</evidence>
<dbReference type="FunFam" id="3.40.50.720:FF:000009">
    <property type="entry name" value="Fatty oxidation complex, alpha subunit"/>
    <property type="match status" value="1"/>
</dbReference>
<dbReference type="Pfam" id="PF00725">
    <property type="entry name" value="3HCDH"/>
    <property type="match status" value="2"/>
</dbReference>
<dbReference type="PANTHER" id="PTHR43561">
    <property type="match status" value="1"/>
</dbReference>
<dbReference type="InterPro" id="IPR008927">
    <property type="entry name" value="6-PGluconate_DH-like_C_sf"/>
</dbReference>
<comment type="pathway">
    <text evidence="2">Lipid metabolism; fatty acid beta-oxidation.</text>
</comment>
<dbReference type="SUPFAM" id="SSF48179">
    <property type="entry name" value="6-phosphogluconate dehydrogenase C-terminal domain-like"/>
    <property type="match status" value="2"/>
</dbReference>
<dbReference type="STRING" id="199890.A0A182P1F2"/>
<dbReference type="Pfam" id="PF02737">
    <property type="entry name" value="3HCDH_N"/>
    <property type="match status" value="2"/>
</dbReference>
<dbReference type="EC" id="1.1.1.35" evidence="4"/>
<dbReference type="GO" id="GO:0006635">
    <property type="term" value="P:fatty acid beta-oxidation"/>
    <property type="evidence" value="ECO:0007669"/>
    <property type="project" value="TreeGrafter"/>
</dbReference>
<feature type="domain" description="3-hydroxyacyl-CoA dehydrogenase C-terminal" evidence="9">
    <location>
        <begin position="208"/>
        <end position="302"/>
    </location>
</feature>
<sequence length="606" mass="65793">MAMSVLRTFTRNMATAAKINNVVVVGGGLMGSGIAQVAAATGHNVTMVEMNDALVEKAIGGIRKSLERVAKKQYKDDAAKGQQFIDGTLSKISGATKPEEAVQGADLVVEAIVERMDVKHQLFGRLDAAAPSHTIFASNTSSLSIAEIGSVTKRQDRFGGLHFFNPVPVMKLLEIIRTDQTSDETFQALQGFGQRLGKACITCKDTPGFVVNRLLVPYMAEAIRLLERGDASARDIDTAMKLGAGYPMGPIELIDYVGLDTTNNILQGWHEKFPDNPLFVPIKTLQQLVSEGKLGFDAGRVFVVLKYNSTGNTMALVNIKHVTVIGGGVMGSGIAMITAANGYRVTVVEVSEDALGRAKRQVEKDLHRMAQHVSKGNEQAETKFYTETTARLAYSTNLKQVAAGTDLVIEAIVENLQQKQSLFKLLDQEAPSHTILASNTSSLSIAEIGSLAGRKDRIGGLHFFNPVPMMKLIEIVRTKETSDSTHETLLAFGKSLRKTCITCRDVPGFVVNRLLFPVIHEALGMVERGDAAHQDIDVAMKLGLGHPMGPFELMDIVGLDTVRSILQERAAHNPTDETAKPSELLEQMVRENKLGVKSGEGFYNYK</sequence>
<comment type="subcellular location">
    <subcellularLocation>
        <location evidence="1">Mitochondrion matrix</location>
    </subcellularLocation>
</comment>
<dbReference type="Gene3D" id="1.10.1040.10">
    <property type="entry name" value="N-(1-d-carboxylethyl)-l-norvaline Dehydrogenase, domain 2"/>
    <property type="match status" value="2"/>
</dbReference>
<reference evidence="11" key="2">
    <citation type="submission" date="2020-05" db="UniProtKB">
        <authorList>
            <consortium name="EnsemblMetazoa"/>
        </authorList>
    </citation>
    <scope>IDENTIFICATION</scope>
    <source>
        <strain evidence="11">Epiroticus2</strain>
    </source>
</reference>
<dbReference type="InterPro" id="IPR006176">
    <property type="entry name" value="3-OHacyl-CoA_DH_NAD-bd"/>
</dbReference>
<dbReference type="SUPFAM" id="SSF51735">
    <property type="entry name" value="NAD(P)-binding Rossmann-fold domains"/>
    <property type="match status" value="2"/>
</dbReference>
<evidence type="ECO:0000313" key="11">
    <source>
        <dbReference type="EnsemblMetazoa" id="AEPI000734-PA"/>
    </source>
</evidence>
<dbReference type="GO" id="GO:0070403">
    <property type="term" value="F:NAD+ binding"/>
    <property type="evidence" value="ECO:0007669"/>
    <property type="project" value="InterPro"/>
</dbReference>
<organism evidence="11 12">
    <name type="scientific">Anopheles epiroticus</name>
    <dbReference type="NCBI Taxonomy" id="199890"/>
    <lineage>
        <taxon>Eukaryota</taxon>
        <taxon>Metazoa</taxon>
        <taxon>Ecdysozoa</taxon>
        <taxon>Arthropoda</taxon>
        <taxon>Hexapoda</taxon>
        <taxon>Insecta</taxon>
        <taxon>Pterygota</taxon>
        <taxon>Neoptera</taxon>
        <taxon>Endopterygota</taxon>
        <taxon>Diptera</taxon>
        <taxon>Nematocera</taxon>
        <taxon>Culicoidea</taxon>
        <taxon>Culicidae</taxon>
        <taxon>Anophelinae</taxon>
        <taxon>Anopheles</taxon>
    </lineage>
</organism>
<dbReference type="EnsemblMetazoa" id="AEPI000734-RA">
    <property type="protein sequence ID" value="AEPI000734-PA"/>
    <property type="gene ID" value="AEPI000734"/>
</dbReference>
<dbReference type="PANTHER" id="PTHR43561:SF3">
    <property type="entry name" value="HYDROXYACYL-COENZYME A DEHYDROGENASE, MITOCHONDRIAL"/>
    <property type="match status" value="1"/>
</dbReference>
<dbReference type="GO" id="GO:0005759">
    <property type="term" value="C:mitochondrial matrix"/>
    <property type="evidence" value="ECO:0007669"/>
    <property type="project" value="UniProtKB-SubCell"/>
</dbReference>
<dbReference type="InterPro" id="IPR006180">
    <property type="entry name" value="3-OHacyl-CoA_DH_CS"/>
</dbReference>
<keyword evidence="6" id="KW-0520">NAD</keyword>
<evidence type="ECO:0000256" key="3">
    <source>
        <dbReference type="ARBA" id="ARBA00009463"/>
    </source>
</evidence>
<dbReference type="InterPro" id="IPR052242">
    <property type="entry name" value="Mito_3-hydroxyacyl-CoA_DH"/>
</dbReference>
<evidence type="ECO:0000256" key="8">
    <source>
        <dbReference type="ARBA" id="ARBA00049556"/>
    </source>
</evidence>